<reference evidence="1 2" key="1">
    <citation type="submission" date="2019-05" db="EMBL/GenBank/DDBJ databases">
        <title>Another draft genome of Portunus trituberculatus and its Hox gene families provides insights of decapod evolution.</title>
        <authorList>
            <person name="Jeong J.-H."/>
            <person name="Song I."/>
            <person name="Kim S."/>
            <person name="Choi T."/>
            <person name="Kim D."/>
            <person name="Ryu S."/>
            <person name="Kim W."/>
        </authorList>
    </citation>
    <scope>NUCLEOTIDE SEQUENCE [LARGE SCALE GENOMIC DNA]</scope>
    <source>
        <tissue evidence="1">Muscle</tissue>
    </source>
</reference>
<dbReference type="AlphaFoldDB" id="A0A5B7JEL7"/>
<organism evidence="1 2">
    <name type="scientific">Portunus trituberculatus</name>
    <name type="common">Swimming crab</name>
    <name type="synonym">Neptunus trituberculatus</name>
    <dbReference type="NCBI Taxonomy" id="210409"/>
    <lineage>
        <taxon>Eukaryota</taxon>
        <taxon>Metazoa</taxon>
        <taxon>Ecdysozoa</taxon>
        <taxon>Arthropoda</taxon>
        <taxon>Crustacea</taxon>
        <taxon>Multicrustacea</taxon>
        <taxon>Malacostraca</taxon>
        <taxon>Eumalacostraca</taxon>
        <taxon>Eucarida</taxon>
        <taxon>Decapoda</taxon>
        <taxon>Pleocyemata</taxon>
        <taxon>Brachyura</taxon>
        <taxon>Eubrachyura</taxon>
        <taxon>Portunoidea</taxon>
        <taxon>Portunidae</taxon>
        <taxon>Portuninae</taxon>
        <taxon>Portunus</taxon>
    </lineage>
</organism>
<comment type="caution">
    <text evidence="1">The sequence shown here is derived from an EMBL/GenBank/DDBJ whole genome shotgun (WGS) entry which is preliminary data.</text>
</comment>
<dbReference type="EMBL" id="VSRR010105947">
    <property type="protein sequence ID" value="MPC96431.1"/>
    <property type="molecule type" value="Genomic_DNA"/>
</dbReference>
<protein>
    <submittedName>
        <fullName evidence="1">Uncharacterized protein</fullName>
    </submittedName>
</protein>
<evidence type="ECO:0000313" key="2">
    <source>
        <dbReference type="Proteomes" id="UP000324222"/>
    </source>
</evidence>
<dbReference type="GO" id="GO:0071897">
    <property type="term" value="P:DNA biosynthetic process"/>
    <property type="evidence" value="ECO:0007669"/>
    <property type="project" value="UniProtKB-ARBA"/>
</dbReference>
<name>A0A5B7JEL7_PORTR</name>
<keyword evidence="2" id="KW-1185">Reference proteome</keyword>
<accession>A0A5B7JEL7</accession>
<dbReference type="Proteomes" id="UP000324222">
    <property type="component" value="Unassembled WGS sequence"/>
</dbReference>
<dbReference type="SUPFAM" id="SSF56672">
    <property type="entry name" value="DNA/RNA polymerases"/>
    <property type="match status" value="1"/>
</dbReference>
<gene>
    <name evidence="1" type="ORF">E2C01_091689</name>
</gene>
<sequence length="127" mass="14728">MVVVTKKSGRPRRTVNYQRLNACCSQKFQFAKREVDFVGFSLGWEQYKPSSDKLVAIKQFPMPSQPSITDIRSWHELVNQLAPFMATAPEPFRELLKKPAGKRIYWDLQLQRNLKLAKDTICRLVGD</sequence>
<dbReference type="OrthoDB" id="2286242at2759"/>
<dbReference type="InterPro" id="IPR043502">
    <property type="entry name" value="DNA/RNA_pol_sf"/>
</dbReference>
<evidence type="ECO:0000313" key="1">
    <source>
        <dbReference type="EMBL" id="MPC96431.1"/>
    </source>
</evidence>
<proteinExistence type="predicted"/>